<dbReference type="PANTHER" id="PTHR37536:SF1">
    <property type="entry name" value="ASPERGILLOPEPSIN, PUTAITVE (AFU_ORTHOLOGUE AFUA_7G01200)"/>
    <property type="match status" value="1"/>
</dbReference>
<organism evidence="3 4">
    <name type="scientific">Amycolatopsis minnesotensis</name>
    <dbReference type="NCBI Taxonomy" id="337894"/>
    <lineage>
        <taxon>Bacteria</taxon>
        <taxon>Bacillati</taxon>
        <taxon>Actinomycetota</taxon>
        <taxon>Actinomycetes</taxon>
        <taxon>Pseudonocardiales</taxon>
        <taxon>Pseudonocardiaceae</taxon>
        <taxon>Amycolatopsis</taxon>
    </lineage>
</organism>
<dbReference type="PANTHER" id="PTHR37536">
    <property type="entry name" value="PUTATIVE (AFU_ORTHOLOGUE AFUA_3G02970)-RELATED"/>
    <property type="match status" value="1"/>
</dbReference>
<dbReference type="InterPro" id="IPR038656">
    <property type="entry name" value="Peptidase_G1_sf"/>
</dbReference>
<evidence type="ECO:0000313" key="3">
    <source>
        <dbReference type="EMBL" id="GAA1964160.1"/>
    </source>
</evidence>
<reference evidence="4" key="1">
    <citation type="journal article" date="2019" name="Int. J. Syst. Evol. Microbiol.">
        <title>The Global Catalogue of Microorganisms (GCM) 10K type strain sequencing project: providing services to taxonomists for standard genome sequencing and annotation.</title>
        <authorList>
            <consortium name="The Broad Institute Genomics Platform"/>
            <consortium name="The Broad Institute Genome Sequencing Center for Infectious Disease"/>
            <person name="Wu L."/>
            <person name="Ma J."/>
        </authorList>
    </citation>
    <scope>NUCLEOTIDE SEQUENCE [LARGE SCALE GENOMIC DNA]</scope>
    <source>
        <strain evidence="4">JCM 14545</strain>
    </source>
</reference>
<comment type="caution">
    <text evidence="3">The sequence shown here is derived from an EMBL/GenBank/DDBJ whole genome shotgun (WGS) entry which is preliminary data.</text>
</comment>
<name>A0ABP5CI07_9PSEU</name>
<dbReference type="RefSeq" id="WP_344420558.1">
    <property type="nucleotide sequence ID" value="NZ_BAAANN010000015.1"/>
</dbReference>
<feature type="compositionally biased region" description="Basic residues" evidence="1">
    <location>
        <begin position="34"/>
        <end position="45"/>
    </location>
</feature>
<keyword evidence="2" id="KW-0732">Signal</keyword>
<keyword evidence="4" id="KW-1185">Reference proteome</keyword>
<dbReference type="Gene3D" id="2.60.120.700">
    <property type="entry name" value="Peptidase G1"/>
    <property type="match status" value="1"/>
</dbReference>
<evidence type="ECO:0008006" key="5">
    <source>
        <dbReference type="Google" id="ProtNLM"/>
    </source>
</evidence>
<feature type="chain" id="PRO_5045981464" description="Peptidase A4-like protein" evidence="2">
    <location>
        <begin position="26"/>
        <end position="240"/>
    </location>
</feature>
<proteinExistence type="predicted"/>
<dbReference type="CDD" id="cd13426">
    <property type="entry name" value="Peptidase_G1"/>
    <property type="match status" value="1"/>
</dbReference>
<feature type="signal peptide" evidence="2">
    <location>
        <begin position="1"/>
        <end position="25"/>
    </location>
</feature>
<protein>
    <recommendedName>
        <fullName evidence="5">Peptidase A4-like protein</fullName>
    </recommendedName>
</protein>
<evidence type="ECO:0000256" key="1">
    <source>
        <dbReference type="SAM" id="MobiDB-lite"/>
    </source>
</evidence>
<dbReference type="InterPro" id="IPR000250">
    <property type="entry name" value="Peptidase_G1"/>
</dbReference>
<evidence type="ECO:0000313" key="4">
    <source>
        <dbReference type="Proteomes" id="UP001501116"/>
    </source>
</evidence>
<sequence>MRKFTVLSAAVVLVTTAGIASPAAAQEHHGGAARGHHGAPHHRTHQSSNWAGYVAGGTHKTVVTTWVNPEVDCSTRGIVSWWDGIDGQDSNTVEQIGVDANCESGSLRYEPWYELYPQDSVYFDEPTDAGDTMTATTAYDGGHRYTMTLADSTKGWSKTFHGTASGDQDVDAEVIVEAIGSGDIPPCPDFGTVSFSQTTVDDRAFAEYGPGRTDLVREDTPLTATGDLNGGDFSVRWLHS</sequence>
<dbReference type="Pfam" id="PF01828">
    <property type="entry name" value="Peptidase_A4"/>
    <property type="match status" value="1"/>
</dbReference>
<dbReference type="EMBL" id="BAAANN010000015">
    <property type="protein sequence ID" value="GAA1964160.1"/>
    <property type="molecule type" value="Genomic_DNA"/>
</dbReference>
<feature type="region of interest" description="Disordered" evidence="1">
    <location>
        <begin position="24"/>
        <end position="49"/>
    </location>
</feature>
<gene>
    <name evidence="3" type="ORF">GCM10009754_39790</name>
</gene>
<accession>A0ABP5CI07</accession>
<dbReference type="SUPFAM" id="SSF49899">
    <property type="entry name" value="Concanavalin A-like lectins/glucanases"/>
    <property type="match status" value="1"/>
</dbReference>
<dbReference type="Proteomes" id="UP001501116">
    <property type="component" value="Unassembled WGS sequence"/>
</dbReference>
<dbReference type="InterPro" id="IPR013320">
    <property type="entry name" value="ConA-like_dom_sf"/>
</dbReference>
<evidence type="ECO:0000256" key="2">
    <source>
        <dbReference type="SAM" id="SignalP"/>
    </source>
</evidence>